<protein>
    <submittedName>
        <fullName evidence="3">Uncharacterized protein</fullName>
    </submittedName>
</protein>
<sequence>MDFIMENPQIAGVAALVIVLILIVVISLIVSKKRKREVAELEQMFPEGSLGSEDMKISVEQVRRSTLRREKMMKKQQYIPRERPTEPLPDEDKEIIVRDSQVLSKQSKPDRKREDRAEKEKVERSRSSRLSSVSKSASKEKSEEQPKLDKLYEQVEDKEKSFAIRTKTRKANHEEETEKLESPKKKKTMAPQKADSEQKGDSLENRRLYKRSLLKPDRGRESKDLGKATLIDTQMFTTDEIAAAMDEKEKSSSRSKQESGKKWFSK</sequence>
<feature type="transmembrane region" description="Helical" evidence="2">
    <location>
        <begin position="12"/>
        <end position="30"/>
    </location>
</feature>
<dbReference type="RefSeq" id="WP_033100347.1">
    <property type="nucleotide sequence ID" value="NZ_JACEIP010000003.1"/>
</dbReference>
<dbReference type="OrthoDB" id="9981689at2"/>
<proteinExistence type="predicted"/>
<reference evidence="3 4" key="1">
    <citation type="submission" date="2020-07" db="EMBL/GenBank/DDBJ databases">
        <authorList>
            <person name="Feng H."/>
        </authorList>
    </citation>
    <scope>NUCLEOTIDE SEQUENCE [LARGE SCALE GENOMIC DNA]</scope>
    <source>
        <strain evidence="4">s-11</strain>
    </source>
</reference>
<evidence type="ECO:0000256" key="1">
    <source>
        <dbReference type="SAM" id="MobiDB-lite"/>
    </source>
</evidence>
<keyword evidence="2" id="KW-0472">Membrane</keyword>
<feature type="compositionally biased region" description="Basic and acidic residues" evidence="1">
    <location>
        <begin position="194"/>
        <end position="207"/>
    </location>
</feature>
<name>A0A7W1X859_9BACL</name>
<evidence type="ECO:0000313" key="3">
    <source>
        <dbReference type="EMBL" id="MBA4541774.1"/>
    </source>
</evidence>
<accession>A0A7W1X859</accession>
<dbReference type="AlphaFoldDB" id="A0A7W1X859"/>
<keyword evidence="2" id="KW-1133">Transmembrane helix</keyword>
<keyword evidence="4" id="KW-1185">Reference proteome</keyword>
<feature type="region of interest" description="Disordered" evidence="1">
    <location>
        <begin position="72"/>
        <end position="228"/>
    </location>
</feature>
<evidence type="ECO:0000256" key="2">
    <source>
        <dbReference type="SAM" id="Phobius"/>
    </source>
</evidence>
<dbReference type="Proteomes" id="UP000530514">
    <property type="component" value="Unassembled WGS sequence"/>
</dbReference>
<feature type="compositionally biased region" description="Basic and acidic residues" evidence="1">
    <location>
        <begin position="214"/>
        <end position="226"/>
    </location>
</feature>
<keyword evidence="2" id="KW-0812">Transmembrane</keyword>
<feature type="region of interest" description="Disordered" evidence="1">
    <location>
        <begin position="241"/>
        <end position="266"/>
    </location>
</feature>
<dbReference type="EMBL" id="JACEIP010000003">
    <property type="protein sequence ID" value="MBA4541774.1"/>
    <property type="molecule type" value="Genomic_DNA"/>
</dbReference>
<feature type="compositionally biased region" description="Basic and acidic residues" evidence="1">
    <location>
        <begin position="107"/>
        <end position="126"/>
    </location>
</feature>
<comment type="caution">
    <text evidence="3">The sequence shown here is derived from an EMBL/GenBank/DDBJ whole genome shotgun (WGS) entry which is preliminary data.</text>
</comment>
<feature type="compositionally biased region" description="Basic and acidic residues" evidence="1">
    <location>
        <begin position="171"/>
        <end position="183"/>
    </location>
</feature>
<feature type="compositionally biased region" description="Basic and acidic residues" evidence="1">
    <location>
        <begin position="245"/>
        <end position="266"/>
    </location>
</feature>
<feature type="compositionally biased region" description="Basic and acidic residues" evidence="1">
    <location>
        <begin position="137"/>
        <end position="162"/>
    </location>
</feature>
<evidence type="ECO:0000313" key="4">
    <source>
        <dbReference type="Proteomes" id="UP000530514"/>
    </source>
</evidence>
<gene>
    <name evidence="3" type="ORF">H1164_02510</name>
</gene>
<organism evidence="3 4">
    <name type="scientific">Thermoactinomyces daqus</name>
    <dbReference type="NCBI Taxonomy" id="1329516"/>
    <lineage>
        <taxon>Bacteria</taxon>
        <taxon>Bacillati</taxon>
        <taxon>Bacillota</taxon>
        <taxon>Bacilli</taxon>
        <taxon>Bacillales</taxon>
        <taxon>Thermoactinomycetaceae</taxon>
        <taxon>Thermoactinomyces</taxon>
    </lineage>
</organism>